<dbReference type="Proteomes" id="UP000193317">
    <property type="component" value="Unassembled WGS sequence"/>
</dbReference>
<feature type="binding site" evidence="6">
    <location>
        <position position="48"/>
    </location>
    <ligand>
        <name>substrate</name>
    </ligand>
</feature>
<gene>
    <name evidence="11" type="ORF">AWC27_12955</name>
</gene>
<comment type="similarity">
    <text evidence="1">Belongs to the asparaginase 1 family.</text>
</comment>
<dbReference type="InterPro" id="IPR037152">
    <property type="entry name" value="L-asparaginase_N_sf"/>
</dbReference>
<dbReference type="Pfam" id="PF17763">
    <property type="entry name" value="Asparaginase_C"/>
    <property type="match status" value="1"/>
</dbReference>
<dbReference type="PROSITE" id="PS00917">
    <property type="entry name" value="ASN_GLN_ASE_2"/>
    <property type="match status" value="1"/>
</dbReference>
<feature type="active site" description="O-isoaspartyl threonine intermediate" evidence="5">
    <location>
        <position position="12"/>
    </location>
</feature>
<dbReference type="PROSITE" id="PS51732">
    <property type="entry name" value="ASN_GLN_ASE_3"/>
    <property type="match status" value="1"/>
</dbReference>
<evidence type="ECO:0000256" key="6">
    <source>
        <dbReference type="PIRSR" id="PIRSR001220-2"/>
    </source>
</evidence>
<dbReference type="InterPro" id="IPR004550">
    <property type="entry name" value="AsnASE_II"/>
</dbReference>
<dbReference type="InterPro" id="IPR006034">
    <property type="entry name" value="Asparaginase/glutaminase-like"/>
</dbReference>
<dbReference type="PROSITE" id="PS00144">
    <property type="entry name" value="ASN_GLN_ASE_1"/>
    <property type="match status" value="1"/>
</dbReference>
<dbReference type="EC" id="3.5.1.1" evidence="2"/>
<dbReference type="SUPFAM" id="SSF53774">
    <property type="entry name" value="Glutaminase/Asparaginase"/>
    <property type="match status" value="1"/>
</dbReference>
<dbReference type="SFLD" id="SFLDS00057">
    <property type="entry name" value="Glutaminase/Asparaginase"/>
    <property type="match status" value="1"/>
</dbReference>
<dbReference type="SMART" id="SM00870">
    <property type="entry name" value="Asparaginase"/>
    <property type="match status" value="1"/>
</dbReference>
<dbReference type="Gene3D" id="3.40.50.40">
    <property type="match status" value="1"/>
</dbReference>
<dbReference type="PANTHER" id="PTHR11707:SF28">
    <property type="entry name" value="60 KDA LYSOPHOSPHOLIPASE"/>
    <property type="match status" value="1"/>
</dbReference>
<evidence type="ECO:0000256" key="2">
    <source>
        <dbReference type="ARBA" id="ARBA00012920"/>
    </source>
</evidence>
<dbReference type="PRINTS" id="PR00139">
    <property type="entry name" value="ASNGLNASE"/>
</dbReference>
<dbReference type="STRING" id="1787.A5725_21525"/>
<evidence type="ECO:0000313" key="11">
    <source>
        <dbReference type="EMBL" id="ORW89778.1"/>
    </source>
</evidence>
<dbReference type="GO" id="GO:0006528">
    <property type="term" value="P:asparagine metabolic process"/>
    <property type="evidence" value="ECO:0007669"/>
    <property type="project" value="InterPro"/>
</dbReference>
<evidence type="ECO:0000256" key="8">
    <source>
        <dbReference type="PROSITE-ProRule" id="PRU10100"/>
    </source>
</evidence>
<dbReference type="InterPro" id="IPR027474">
    <property type="entry name" value="L-asparaginase_N"/>
</dbReference>
<evidence type="ECO:0000256" key="4">
    <source>
        <dbReference type="ARBA" id="ARBA00049366"/>
    </source>
</evidence>
<dbReference type="GO" id="GO:0004067">
    <property type="term" value="F:asparaginase activity"/>
    <property type="evidence" value="ECO:0007669"/>
    <property type="project" value="UniProtKB-UniRule"/>
</dbReference>
<name>A0A1X2DNP7_MYCSZ</name>
<evidence type="ECO:0000313" key="12">
    <source>
        <dbReference type="Proteomes" id="UP000193317"/>
    </source>
</evidence>
<comment type="caution">
    <text evidence="11">The sequence shown here is derived from an EMBL/GenBank/DDBJ whole genome shotgun (WGS) entry which is preliminary data.</text>
</comment>
<reference evidence="11 12" key="1">
    <citation type="submission" date="2016-01" db="EMBL/GenBank/DDBJ databases">
        <title>The new phylogeny of the genus Mycobacterium.</title>
        <authorList>
            <person name="Tarcisio F."/>
            <person name="Conor M."/>
            <person name="Antonella G."/>
            <person name="Elisabetta G."/>
            <person name="Giulia F.S."/>
            <person name="Sara T."/>
            <person name="Anna F."/>
            <person name="Clotilde B."/>
            <person name="Roberto B."/>
            <person name="Veronica D.S."/>
            <person name="Fabio R."/>
            <person name="Monica P."/>
            <person name="Olivier J."/>
            <person name="Enrico T."/>
            <person name="Nicola S."/>
        </authorList>
    </citation>
    <scope>NUCLEOTIDE SEQUENCE [LARGE SCALE GENOMIC DNA]</scope>
    <source>
        <strain evidence="11 12">DSM 44166</strain>
    </source>
</reference>
<dbReference type="RefSeq" id="WP_085673448.1">
    <property type="nucleotide sequence ID" value="NZ_JACKRU010000773.1"/>
</dbReference>
<evidence type="ECO:0000256" key="3">
    <source>
        <dbReference type="ARBA" id="ARBA00022801"/>
    </source>
</evidence>
<dbReference type="OrthoDB" id="9788068at2"/>
<dbReference type="Pfam" id="PF00710">
    <property type="entry name" value="Asparaginase"/>
    <property type="match status" value="1"/>
</dbReference>
<feature type="active site" evidence="7">
    <location>
        <position position="12"/>
    </location>
</feature>
<evidence type="ECO:0000256" key="5">
    <source>
        <dbReference type="PIRSR" id="PIRSR001220-1"/>
    </source>
</evidence>
<dbReference type="InterPro" id="IPR040919">
    <property type="entry name" value="Asparaginase_C"/>
</dbReference>
<evidence type="ECO:0000259" key="10">
    <source>
        <dbReference type="Pfam" id="PF17763"/>
    </source>
</evidence>
<dbReference type="PIRSF" id="PIRSF500176">
    <property type="entry name" value="L_ASNase"/>
    <property type="match status" value="1"/>
</dbReference>
<dbReference type="Gene3D" id="3.40.50.1170">
    <property type="entry name" value="L-asparaginase, N-terminal domain"/>
    <property type="match status" value="1"/>
</dbReference>
<comment type="catalytic activity">
    <reaction evidence="4">
        <text>L-asparagine + H2O = L-aspartate + NH4(+)</text>
        <dbReference type="Rhea" id="RHEA:21016"/>
        <dbReference type="ChEBI" id="CHEBI:15377"/>
        <dbReference type="ChEBI" id="CHEBI:28938"/>
        <dbReference type="ChEBI" id="CHEBI:29991"/>
        <dbReference type="ChEBI" id="CHEBI:58048"/>
        <dbReference type="EC" id="3.5.1.1"/>
    </reaction>
</comment>
<evidence type="ECO:0000256" key="1">
    <source>
        <dbReference type="ARBA" id="ARBA00010518"/>
    </source>
</evidence>
<dbReference type="PIRSF" id="PIRSF001220">
    <property type="entry name" value="L-ASNase_gatD"/>
    <property type="match status" value="1"/>
</dbReference>
<evidence type="ECO:0000259" key="9">
    <source>
        <dbReference type="Pfam" id="PF00710"/>
    </source>
</evidence>
<sequence length="309" mass="31722">MRRLTVITTGGTISTSTDADGVLRPARSGAALTSGLDVDVIDLMRVDSSQLTLADWDRIRAAMQAAIDAGADGIVILHGTDTMEESALWLELTYAGDVPVVLTGAMRSTDAPDADGPANLRDALKVAASLDARDLGVLVCFAGRVLQPLGMRKAFTDELSGFAGPLLGTVDGHVTLSRTKTRPYIGDLSAGADAPRVDIVAAYLGSDAVALDACVAAGARAVVLETLGSGNAGPAVVEGVRRHCREGVVVAVSTRVAGGRVSARYGPGHDLVQAGAVLVPRLASPQARVLLMGALAAKLPVAEVIDRWG</sequence>
<dbReference type="EMBL" id="LQPW01000167">
    <property type="protein sequence ID" value="ORW89778.1"/>
    <property type="molecule type" value="Genomic_DNA"/>
</dbReference>
<organism evidence="11 12">
    <name type="scientific">Mycobacterium szulgai</name>
    <dbReference type="NCBI Taxonomy" id="1787"/>
    <lineage>
        <taxon>Bacteria</taxon>
        <taxon>Bacillati</taxon>
        <taxon>Actinomycetota</taxon>
        <taxon>Actinomycetes</taxon>
        <taxon>Mycobacteriales</taxon>
        <taxon>Mycobacteriaceae</taxon>
        <taxon>Mycobacterium</taxon>
    </lineage>
</organism>
<dbReference type="InterPro" id="IPR027473">
    <property type="entry name" value="L-asparaginase_C"/>
</dbReference>
<evidence type="ECO:0000256" key="7">
    <source>
        <dbReference type="PROSITE-ProRule" id="PRU10099"/>
    </source>
</evidence>
<feature type="binding site" evidence="6">
    <location>
        <begin position="80"/>
        <end position="81"/>
    </location>
    <ligand>
        <name>substrate</name>
    </ligand>
</feature>
<protein>
    <recommendedName>
        <fullName evidence="2">asparaginase</fullName>
        <ecNumber evidence="2">3.5.1.1</ecNumber>
    </recommendedName>
</protein>
<dbReference type="PANTHER" id="PTHR11707">
    <property type="entry name" value="L-ASPARAGINASE"/>
    <property type="match status" value="1"/>
</dbReference>
<keyword evidence="12" id="KW-1185">Reference proteome</keyword>
<accession>A0A1X2DNP7</accession>
<dbReference type="InterPro" id="IPR027475">
    <property type="entry name" value="Asparaginase/glutaminase_AS2"/>
</dbReference>
<dbReference type="InterPro" id="IPR036152">
    <property type="entry name" value="Asp/glu_Ase-like_sf"/>
</dbReference>
<feature type="domain" description="Asparaginase/glutaminase C-terminal" evidence="10">
    <location>
        <begin position="196"/>
        <end position="303"/>
    </location>
</feature>
<keyword evidence="3" id="KW-0378">Hydrolase</keyword>
<proteinExistence type="inferred from homology"/>
<dbReference type="AlphaFoldDB" id="A0A1X2DNP7"/>
<feature type="domain" description="L-asparaginase N-terminal" evidence="9">
    <location>
        <begin position="3"/>
        <end position="178"/>
    </location>
</feature>
<dbReference type="CDD" id="cd08964">
    <property type="entry name" value="L-asparaginase_II"/>
    <property type="match status" value="1"/>
</dbReference>
<dbReference type="InterPro" id="IPR020827">
    <property type="entry name" value="Asparaginase/glutaminase_AS1"/>
</dbReference>
<feature type="active site" evidence="8">
    <location>
        <position position="80"/>
    </location>
</feature>